<dbReference type="PIRSF" id="PIRSF017082">
    <property type="entry name" value="YflP"/>
    <property type="match status" value="1"/>
</dbReference>
<proteinExistence type="inferred from homology"/>
<keyword evidence="3" id="KW-1185">Reference proteome</keyword>
<dbReference type="PANTHER" id="PTHR42928">
    <property type="entry name" value="TRICARBOXYLATE-BINDING PROTEIN"/>
    <property type="match status" value="1"/>
</dbReference>
<dbReference type="Gene3D" id="3.40.190.10">
    <property type="entry name" value="Periplasmic binding protein-like II"/>
    <property type="match status" value="1"/>
</dbReference>
<gene>
    <name evidence="2" type="ORF">MESINF_0088</name>
</gene>
<dbReference type="Pfam" id="PF03401">
    <property type="entry name" value="TctC"/>
    <property type="match status" value="1"/>
</dbReference>
<comment type="similarity">
    <text evidence="1">Belongs to the UPF0065 (bug) family.</text>
</comment>
<dbReference type="InterPro" id="IPR042100">
    <property type="entry name" value="Bug_dom1"/>
</dbReference>
<organism evidence="2 3">
    <name type="scientific">Mesotoga infera</name>
    <dbReference type="NCBI Taxonomy" id="1236046"/>
    <lineage>
        <taxon>Bacteria</taxon>
        <taxon>Thermotogati</taxon>
        <taxon>Thermotogota</taxon>
        <taxon>Thermotogae</taxon>
        <taxon>Kosmotogales</taxon>
        <taxon>Kosmotogaceae</taxon>
        <taxon>Mesotoga</taxon>
    </lineage>
</organism>
<evidence type="ECO:0008006" key="4">
    <source>
        <dbReference type="Google" id="ProtNLM"/>
    </source>
</evidence>
<protein>
    <recommendedName>
        <fullName evidence="4">Tripartite tricarboxylate transporter substrate binding protein</fullName>
    </recommendedName>
</protein>
<dbReference type="Gene3D" id="3.40.190.150">
    <property type="entry name" value="Bordetella uptake gene, domain 1"/>
    <property type="match status" value="1"/>
</dbReference>
<dbReference type="CDD" id="cd07012">
    <property type="entry name" value="PBP2_Bug_TTT"/>
    <property type="match status" value="1"/>
</dbReference>
<dbReference type="RefSeq" id="WP_169697996.1">
    <property type="nucleotide sequence ID" value="NZ_LS974202.1"/>
</dbReference>
<dbReference type="AlphaFoldDB" id="A0A7Z7LCL8"/>
<dbReference type="KEGG" id="minf:MESINF_0088"/>
<accession>A0A7Z7LCL8</accession>
<dbReference type="PANTHER" id="PTHR42928:SF5">
    <property type="entry name" value="BLR1237 PROTEIN"/>
    <property type="match status" value="1"/>
</dbReference>
<reference evidence="2 3" key="1">
    <citation type="submission" date="2017-01" db="EMBL/GenBank/DDBJ databases">
        <authorList>
            <person name="Erauso G."/>
        </authorList>
    </citation>
    <scope>NUCLEOTIDE SEQUENCE [LARGE SCALE GENOMIC DNA]</scope>
    <source>
        <strain evidence="2">MESINF1</strain>
    </source>
</reference>
<evidence type="ECO:0000313" key="3">
    <source>
        <dbReference type="Proteomes" id="UP000250796"/>
    </source>
</evidence>
<evidence type="ECO:0000313" key="2">
    <source>
        <dbReference type="EMBL" id="SSC11537.1"/>
    </source>
</evidence>
<name>A0A7Z7LCL8_9BACT</name>
<sequence length="318" mass="34160">MKKILVFLVIALIASSLLFSVDYPRKAVSVICPWGAGGGTDRVARYIADELSKALGQPFTVVNKTGGGGAVGHSAGVYAAPDGYTITLVTLEIANMHWLGLTTITYDDFDYIAQFNEDAAGVIVKADAPWNTIHELLADIKANPNKFFFSGSSAASIWDLARIGMFNEAGVPVDSVTWIPTTGAAPSIIELLGGHVDVITCSIAEAASQLDSGQLKALAVMSDERLQRFPNVPTLKEQGINWSAGTWRGIAVPKNTPVEVKAILETEVLKIANSDAFKEFMDINGFGIKIRNGAEFYEFAKQQDSAWKSVLELGGFIQ</sequence>
<dbReference type="InterPro" id="IPR005064">
    <property type="entry name" value="BUG"/>
</dbReference>
<evidence type="ECO:0000256" key="1">
    <source>
        <dbReference type="ARBA" id="ARBA00006987"/>
    </source>
</evidence>
<dbReference type="EMBL" id="LS974202">
    <property type="protein sequence ID" value="SSC11537.1"/>
    <property type="molecule type" value="Genomic_DNA"/>
</dbReference>
<dbReference type="Proteomes" id="UP000250796">
    <property type="component" value="Chromosome MESINF"/>
</dbReference>
<dbReference type="SUPFAM" id="SSF53850">
    <property type="entry name" value="Periplasmic binding protein-like II"/>
    <property type="match status" value="1"/>
</dbReference>